<dbReference type="Proteomes" id="UP000094487">
    <property type="component" value="Unassembled WGS sequence"/>
</dbReference>
<evidence type="ECO:0000259" key="2">
    <source>
        <dbReference type="Pfam" id="PF07811"/>
    </source>
</evidence>
<dbReference type="EMBL" id="MDDS01000013">
    <property type="protein sequence ID" value="ODP38649.1"/>
    <property type="molecule type" value="Genomic_DNA"/>
</dbReference>
<keyword evidence="1" id="KW-1133">Transmembrane helix</keyword>
<feature type="domain" description="TadE-like" evidence="2">
    <location>
        <begin position="20"/>
        <end position="60"/>
    </location>
</feature>
<dbReference type="InterPro" id="IPR012495">
    <property type="entry name" value="TadE-like_dom"/>
</dbReference>
<sequence>MIRSPLRRPGSGLLHDRRAVAIVEFALCVPVLLVLVLYGIELANYLIVRQRVSQLALQVADNASRIGVESVMTSVPITETQINDLLLGAKLQSAALDVERNGTIILSSLETNSGGGQWIHWQRCFGAANYPSSYGKEGDGKNGNAFKGMGRPGELVVATDKVPVMFVEVAYTYTPAISKTFAPQETVRESAALAVRDDRDLSKVYNPGNEEIAICEA</sequence>
<name>A0A1E3LY66_9SPHN</name>
<keyword evidence="1" id="KW-0812">Transmembrane</keyword>
<evidence type="ECO:0000313" key="4">
    <source>
        <dbReference type="Proteomes" id="UP000094487"/>
    </source>
</evidence>
<comment type="caution">
    <text evidence="3">The sequence shown here is derived from an EMBL/GenBank/DDBJ whole genome shotgun (WGS) entry which is preliminary data.</text>
</comment>
<evidence type="ECO:0000256" key="1">
    <source>
        <dbReference type="SAM" id="Phobius"/>
    </source>
</evidence>
<keyword evidence="4" id="KW-1185">Reference proteome</keyword>
<organism evidence="3 4">
    <name type="scientific">Sphingomonas turrisvirgatae</name>
    <dbReference type="NCBI Taxonomy" id="1888892"/>
    <lineage>
        <taxon>Bacteria</taxon>
        <taxon>Pseudomonadati</taxon>
        <taxon>Pseudomonadota</taxon>
        <taxon>Alphaproteobacteria</taxon>
        <taxon>Sphingomonadales</taxon>
        <taxon>Sphingomonadaceae</taxon>
        <taxon>Sphingomonas</taxon>
    </lineage>
</organism>
<dbReference type="Pfam" id="PF07811">
    <property type="entry name" value="TadE"/>
    <property type="match status" value="1"/>
</dbReference>
<keyword evidence="1" id="KW-0472">Membrane</keyword>
<dbReference type="AlphaFoldDB" id="A0A1E3LY66"/>
<evidence type="ECO:0000313" key="3">
    <source>
        <dbReference type="EMBL" id="ODP38649.1"/>
    </source>
</evidence>
<proteinExistence type="predicted"/>
<reference evidence="3 4" key="1">
    <citation type="submission" date="2016-08" db="EMBL/GenBank/DDBJ databases">
        <title>Draft genome of the agarase producing Sphingomonas sp. MCT13.</title>
        <authorList>
            <person name="D'Andrea M.M."/>
            <person name="Rossolini G.M."/>
            <person name="Thaller M.C."/>
        </authorList>
    </citation>
    <scope>NUCLEOTIDE SEQUENCE [LARGE SCALE GENOMIC DNA]</scope>
    <source>
        <strain evidence="3 4">MCT13</strain>
    </source>
</reference>
<dbReference type="OrthoDB" id="7432392at2"/>
<protein>
    <recommendedName>
        <fullName evidence="2">TadE-like domain-containing protein</fullName>
    </recommendedName>
</protein>
<accession>A0A1E3LY66</accession>
<gene>
    <name evidence="3" type="ORF">BFL28_01035</name>
</gene>
<dbReference type="RefSeq" id="WP_069319737.1">
    <property type="nucleotide sequence ID" value="NZ_MDDS01000013.1"/>
</dbReference>
<dbReference type="STRING" id="1888892.BFL28_01035"/>
<feature type="transmembrane region" description="Helical" evidence="1">
    <location>
        <begin position="21"/>
        <end position="40"/>
    </location>
</feature>